<dbReference type="Gene3D" id="2.40.128.200">
    <property type="match status" value="1"/>
</dbReference>
<keyword evidence="2" id="KW-0472">Membrane</keyword>
<evidence type="ECO:0000259" key="6">
    <source>
        <dbReference type="Pfam" id="PF09864"/>
    </source>
</evidence>
<proteinExistence type="predicted"/>
<feature type="domain" description="C-type lysozyme inhibitor" evidence="6">
    <location>
        <begin position="31"/>
        <end position="93"/>
    </location>
</feature>
<feature type="compositionally biased region" description="Basic and acidic residues" evidence="5">
    <location>
        <begin position="1"/>
        <end position="11"/>
    </location>
</feature>
<gene>
    <name evidence="7" type="ORF">F1654_11475</name>
</gene>
<evidence type="ECO:0000256" key="2">
    <source>
        <dbReference type="ARBA" id="ARBA00023136"/>
    </source>
</evidence>
<evidence type="ECO:0000256" key="4">
    <source>
        <dbReference type="ARBA" id="ARBA00023288"/>
    </source>
</evidence>
<feature type="region of interest" description="Disordered" evidence="5">
    <location>
        <begin position="1"/>
        <end position="20"/>
    </location>
</feature>
<organism evidence="7 8">
    <name type="scientific">Alkalicaulis satelles</name>
    <dbReference type="NCBI Taxonomy" id="2609175"/>
    <lineage>
        <taxon>Bacteria</taxon>
        <taxon>Pseudomonadati</taxon>
        <taxon>Pseudomonadota</taxon>
        <taxon>Alphaproteobacteria</taxon>
        <taxon>Maricaulales</taxon>
        <taxon>Maricaulaceae</taxon>
        <taxon>Alkalicaulis</taxon>
    </lineage>
</organism>
<dbReference type="AlphaFoldDB" id="A0A5M6ZH27"/>
<accession>A0A5M6ZH27</accession>
<evidence type="ECO:0000256" key="5">
    <source>
        <dbReference type="SAM" id="MobiDB-lite"/>
    </source>
</evidence>
<dbReference type="InterPro" id="IPR036328">
    <property type="entry name" value="MliC_sf"/>
</dbReference>
<dbReference type="InterPro" id="IPR018660">
    <property type="entry name" value="MliC"/>
</dbReference>
<keyword evidence="1" id="KW-0732">Signal</keyword>
<dbReference type="Proteomes" id="UP000325122">
    <property type="component" value="Unassembled WGS sequence"/>
</dbReference>
<keyword evidence="4" id="KW-0449">Lipoprotein</keyword>
<name>A0A5M6ZH27_9PROT</name>
<sequence>MLAACGEREPNADLPPTAPANPFAEAELHRFVCGELEVNARFIEDRARLEADSQTIDLIQVEAASGARYEAAGDPLTVFWSQGDEASLTLSGESYPECQRVSGE</sequence>
<dbReference type="SUPFAM" id="SSF141488">
    <property type="entry name" value="YdhA-like"/>
    <property type="match status" value="1"/>
</dbReference>
<comment type="caution">
    <text evidence="7">The sequence shown here is derived from an EMBL/GenBank/DDBJ whole genome shotgun (WGS) entry which is preliminary data.</text>
</comment>
<keyword evidence="3" id="KW-0564">Palmitate</keyword>
<dbReference type="EMBL" id="VWOJ01000003">
    <property type="protein sequence ID" value="KAA5802458.1"/>
    <property type="molecule type" value="Genomic_DNA"/>
</dbReference>
<keyword evidence="8" id="KW-1185">Reference proteome</keyword>
<evidence type="ECO:0000256" key="3">
    <source>
        <dbReference type="ARBA" id="ARBA00023139"/>
    </source>
</evidence>
<protein>
    <submittedName>
        <fullName evidence="7">Lysozyme inhibitor</fullName>
    </submittedName>
</protein>
<evidence type="ECO:0000313" key="8">
    <source>
        <dbReference type="Proteomes" id="UP000325122"/>
    </source>
</evidence>
<evidence type="ECO:0000313" key="7">
    <source>
        <dbReference type="EMBL" id="KAA5802458.1"/>
    </source>
</evidence>
<reference evidence="7 8" key="1">
    <citation type="submission" date="2019-09" db="EMBL/GenBank/DDBJ databases">
        <authorList>
            <person name="Kevbrin V."/>
            <person name="Grouzdev D.S."/>
        </authorList>
    </citation>
    <scope>NUCLEOTIDE SEQUENCE [LARGE SCALE GENOMIC DNA]</scope>
    <source>
        <strain evidence="7 8">G-192</strain>
    </source>
</reference>
<evidence type="ECO:0000256" key="1">
    <source>
        <dbReference type="ARBA" id="ARBA00022729"/>
    </source>
</evidence>
<dbReference type="Pfam" id="PF09864">
    <property type="entry name" value="MliC"/>
    <property type="match status" value="1"/>
</dbReference>